<feature type="region of interest" description="Disordered" evidence="1">
    <location>
        <begin position="1"/>
        <end position="37"/>
    </location>
</feature>
<sequence length="80" mass="8561">MPCTNATQPESAIIAPKRARSGTNHAEEADSWIPDSSSSRCFSPRSVVAPVPVRRPSAVDIHLQIQPQTQGLAMVALVLI</sequence>
<protein>
    <submittedName>
        <fullName evidence="2">Uncharacterized protein</fullName>
    </submittedName>
</protein>
<feature type="compositionally biased region" description="Polar residues" evidence="1">
    <location>
        <begin position="1"/>
        <end position="10"/>
    </location>
</feature>
<organism evidence="2 3">
    <name type="scientific">Kalanchoe fedtschenkoi</name>
    <name type="common">Lavender scallops</name>
    <name type="synonym">South American air plant</name>
    <dbReference type="NCBI Taxonomy" id="63787"/>
    <lineage>
        <taxon>Eukaryota</taxon>
        <taxon>Viridiplantae</taxon>
        <taxon>Streptophyta</taxon>
        <taxon>Embryophyta</taxon>
        <taxon>Tracheophyta</taxon>
        <taxon>Spermatophyta</taxon>
        <taxon>Magnoliopsida</taxon>
        <taxon>eudicotyledons</taxon>
        <taxon>Gunneridae</taxon>
        <taxon>Pentapetalae</taxon>
        <taxon>Saxifragales</taxon>
        <taxon>Crassulaceae</taxon>
        <taxon>Kalanchoe</taxon>
    </lineage>
</organism>
<evidence type="ECO:0000313" key="2">
    <source>
        <dbReference type="EnsemblPlants" id="Kaladp0092s0044.1.v1.1.CDS.1"/>
    </source>
</evidence>
<dbReference type="Gramene" id="Kaladp0092s0044.1.v1.1">
    <property type="protein sequence ID" value="Kaladp0092s0044.1.v1.1.CDS.1"/>
    <property type="gene ID" value="Kaladp0092s0044.v1.1"/>
</dbReference>
<reference evidence="2" key="1">
    <citation type="submission" date="2021-01" db="UniProtKB">
        <authorList>
            <consortium name="EnsemblPlants"/>
        </authorList>
    </citation>
    <scope>IDENTIFICATION</scope>
</reference>
<accession>A0A7N0UZN3</accession>
<dbReference type="AlphaFoldDB" id="A0A7N0UZN3"/>
<proteinExistence type="predicted"/>
<keyword evidence="3" id="KW-1185">Reference proteome</keyword>
<dbReference type="EnsemblPlants" id="Kaladp0092s0044.1.v1.1">
    <property type="protein sequence ID" value="Kaladp0092s0044.1.v1.1.CDS.1"/>
    <property type="gene ID" value="Kaladp0092s0044.v1.1"/>
</dbReference>
<evidence type="ECO:0000313" key="3">
    <source>
        <dbReference type="Proteomes" id="UP000594263"/>
    </source>
</evidence>
<evidence type="ECO:0000256" key="1">
    <source>
        <dbReference type="SAM" id="MobiDB-lite"/>
    </source>
</evidence>
<name>A0A7N0UZN3_KALFE</name>
<dbReference type="Proteomes" id="UP000594263">
    <property type="component" value="Unplaced"/>
</dbReference>